<dbReference type="CDD" id="cd05931">
    <property type="entry name" value="FAAL"/>
    <property type="match status" value="1"/>
</dbReference>
<dbReference type="Gene3D" id="3.40.50.12780">
    <property type="entry name" value="N-terminal domain of ligase-like"/>
    <property type="match status" value="1"/>
</dbReference>
<sequence>MTQVPKFAAAEHPSLNHRLVERLPASAERSHFRFVGDDGETLVERSLGEVVERARFIAEHLVGSQGLVPGERAVLIYLPGLEFIEAFLGCLLCGVVPAPIVAPDPLGGDIEHLRHVVADAGAKVLLTQRSYQRARQFARLGRAARLRAKIDWPDLPWVVSDGLRGLGRAQSTRHHLPDPSDLAFLQYTSGSTGRPRGVRVTHANLAHNLTYNTVTCSLRGSLVYWVPHYHDFGLICGILANLWNCGDLTLMSPLSFLRRPALWPEMMHRHRATISTAPNFALELTLRKTTPEQRASWDLSCVELIGLGGEPVRPETVDRFERAFAVAGLRPRTLGNCYGLAEHVVGVMAPGFDRIRVDPEALRGGVLRPSMAPDAREFIDGGPANDFVRWLVVDPDTREPVPEGHLGELWVSSPSVTDGYQGLPSPEIFAATTEPDDGFRYLRTGDQCAMIDGRVYVTGRLKELIIVRGHNLLPTDLENALRDADPSIVPGRVAAFGADDHAGSQQVVLFVEIRDETPSSALPSIAERVRTAVINQVPGSSVGAVVLGRRGLISKTSSGKIMRQAARERFASPDFADHQQVRLVRRFLPEIERPEPSTSLVMHRRARVIDALARTLGRPIDAAILQRSPRELGMDSGQVVELQALLEEDLGESLAPDLILAAPSLEQLLSRMGAEIDVESPVAFVQRWRPLTNEEPDHSQRWVVLPFVGEDGASQPLATDEASTLTTLAELGTLTEPCRVLLDLRAAGSDPRPAIEACRTLAQALVRNRLGHEVTILTCGAVTCDDGEIPRPAMAAVWGFCRALRSAYPDQRWLARDLTEPTSLAKLVALCPDDQAELCLRHGVAFCPVRAMKRLPRSSESRLAFAGSALLVGRDDERSEQAAYWLVRDRGVTHIVFYDVSASSSPPAFLTELREAGTSVTHMVGAVADTARLDSALDAARASELEWVVFIPDHVGSGPAERQTRGRIDAALDPGWLSLQRLAAACEHDEAHLLVLTDLSGVVAPGDRASWVASCLAMEATVTALKRRGRRVTLIGHAPRIDQVTARERSQLWQPHGIEPLPVSDELPLVTTLISAGITHAMVWMST</sequence>
<keyword evidence="3" id="KW-0597">Phosphoprotein</keyword>
<evidence type="ECO:0000256" key="1">
    <source>
        <dbReference type="ARBA" id="ARBA00006432"/>
    </source>
</evidence>
<dbReference type="Gene3D" id="3.30.300.30">
    <property type="match status" value="1"/>
</dbReference>
<organism evidence="6">
    <name type="scientific">Pseudenhygromyxa salsuginis</name>
    <dbReference type="NCBI Taxonomy" id="442868"/>
    <lineage>
        <taxon>Bacteria</taxon>
        <taxon>Pseudomonadati</taxon>
        <taxon>Myxococcota</taxon>
        <taxon>Polyangia</taxon>
        <taxon>Nannocystales</taxon>
        <taxon>Nannocystaceae</taxon>
        <taxon>Pseudenhygromyxa</taxon>
    </lineage>
</organism>
<dbReference type="GO" id="GO:0016874">
    <property type="term" value="F:ligase activity"/>
    <property type="evidence" value="ECO:0007669"/>
    <property type="project" value="UniProtKB-KW"/>
</dbReference>
<dbReference type="SMART" id="SM00823">
    <property type="entry name" value="PKS_PP"/>
    <property type="match status" value="1"/>
</dbReference>
<evidence type="ECO:0000256" key="2">
    <source>
        <dbReference type="ARBA" id="ARBA00022450"/>
    </source>
</evidence>
<dbReference type="GO" id="GO:0008610">
    <property type="term" value="P:lipid biosynthetic process"/>
    <property type="evidence" value="ECO:0007669"/>
    <property type="project" value="InterPro"/>
</dbReference>
<feature type="domain" description="Polyketide synthase-like phosphopantetheine-binding" evidence="5">
    <location>
        <begin position="605"/>
        <end position="676"/>
    </location>
</feature>
<dbReference type="InterPro" id="IPR042099">
    <property type="entry name" value="ANL_N_sf"/>
</dbReference>
<dbReference type="SUPFAM" id="SSF47336">
    <property type="entry name" value="ACP-like"/>
    <property type="match status" value="1"/>
</dbReference>
<dbReference type="InterPro" id="IPR009081">
    <property type="entry name" value="PP-bd_ACP"/>
</dbReference>
<dbReference type="InterPro" id="IPR040097">
    <property type="entry name" value="FAAL/FAAC"/>
</dbReference>
<dbReference type="PROSITE" id="PS00455">
    <property type="entry name" value="AMP_BINDING"/>
    <property type="match status" value="1"/>
</dbReference>
<evidence type="ECO:0000259" key="5">
    <source>
        <dbReference type="SMART" id="SM00823"/>
    </source>
</evidence>
<reference evidence="6" key="1">
    <citation type="journal article" date="2018" name="J. Ind. Microbiol. Biotechnol.">
        <title>Genome mining reveals uncommon alkylpyrones as type III PKS products from myxobacteria.</title>
        <authorList>
            <person name="Hug J.J."/>
            <person name="Panter F."/>
            <person name="Krug D."/>
            <person name="Muller R."/>
        </authorList>
    </citation>
    <scope>NUCLEOTIDE SEQUENCE</scope>
    <source>
        <strain evidence="6">MNa10638</strain>
    </source>
</reference>
<dbReference type="SUPFAM" id="SSF51735">
    <property type="entry name" value="NAD(P)-binding Rossmann-fold domains"/>
    <property type="match status" value="2"/>
</dbReference>
<dbReference type="InterPro" id="IPR020845">
    <property type="entry name" value="AMP-binding_CS"/>
</dbReference>
<dbReference type="InterPro" id="IPR013968">
    <property type="entry name" value="PKS_KR"/>
</dbReference>
<dbReference type="GO" id="GO:0031177">
    <property type="term" value="F:phosphopantetheine binding"/>
    <property type="evidence" value="ECO:0007669"/>
    <property type="project" value="InterPro"/>
</dbReference>
<evidence type="ECO:0000256" key="4">
    <source>
        <dbReference type="ARBA" id="ARBA00022598"/>
    </source>
</evidence>
<dbReference type="PANTHER" id="PTHR22754:SF32">
    <property type="entry name" value="DISCO-INTERACTING PROTEIN 2"/>
    <property type="match status" value="1"/>
</dbReference>
<dbReference type="SUPFAM" id="SSF56801">
    <property type="entry name" value="Acetyl-CoA synthetase-like"/>
    <property type="match status" value="1"/>
</dbReference>
<dbReference type="InterPro" id="IPR045851">
    <property type="entry name" value="AMP-bd_C_sf"/>
</dbReference>
<evidence type="ECO:0000313" key="6">
    <source>
        <dbReference type="EMBL" id="AYM53154.1"/>
    </source>
</evidence>
<protein>
    <submittedName>
        <fullName evidence="6">Multi-domain non-ribosomal peptide synthetase</fullName>
    </submittedName>
</protein>
<keyword evidence="2" id="KW-0596">Phosphopantetheine</keyword>
<name>A0A3Q8I368_9BACT</name>
<dbReference type="EMBL" id="MH908895">
    <property type="protein sequence ID" value="AYM53154.1"/>
    <property type="molecule type" value="Genomic_DNA"/>
</dbReference>
<comment type="similarity">
    <text evidence="1">Belongs to the ATP-dependent AMP-binding enzyme family.</text>
</comment>
<dbReference type="Pfam" id="PF08659">
    <property type="entry name" value="KR"/>
    <property type="match status" value="1"/>
</dbReference>
<accession>A0A3Q8I368</accession>
<dbReference type="Pfam" id="PF00501">
    <property type="entry name" value="AMP-binding"/>
    <property type="match status" value="1"/>
</dbReference>
<dbReference type="Gene3D" id="3.40.50.11460">
    <property type="match status" value="1"/>
</dbReference>
<dbReference type="InterPro" id="IPR000873">
    <property type="entry name" value="AMP-dep_synth/lig_dom"/>
</dbReference>
<dbReference type="InterPro" id="IPR036291">
    <property type="entry name" value="NAD(P)-bd_dom_sf"/>
</dbReference>
<proteinExistence type="inferred from homology"/>
<dbReference type="Gene3D" id="3.40.50.720">
    <property type="entry name" value="NAD(P)-binding Rossmann-like Domain"/>
    <property type="match status" value="1"/>
</dbReference>
<dbReference type="InterPro" id="IPR020806">
    <property type="entry name" value="PKS_PP-bd"/>
</dbReference>
<dbReference type="Gene3D" id="1.10.1200.10">
    <property type="entry name" value="ACP-like"/>
    <property type="match status" value="1"/>
</dbReference>
<evidence type="ECO:0000256" key="3">
    <source>
        <dbReference type="ARBA" id="ARBA00022553"/>
    </source>
</evidence>
<dbReference type="AlphaFoldDB" id="A0A3Q8I368"/>
<dbReference type="Pfam" id="PF00550">
    <property type="entry name" value="PP-binding"/>
    <property type="match status" value="1"/>
</dbReference>
<dbReference type="InterPro" id="IPR036736">
    <property type="entry name" value="ACP-like_sf"/>
</dbReference>
<keyword evidence="4" id="KW-0436">Ligase</keyword>
<dbReference type="PANTHER" id="PTHR22754">
    <property type="entry name" value="DISCO-INTERACTING PROTEIN 2 DIP2 -RELATED"/>
    <property type="match status" value="1"/>
</dbReference>